<evidence type="ECO:0000259" key="2">
    <source>
        <dbReference type="Pfam" id="PF10979"/>
    </source>
</evidence>
<evidence type="ECO:0000256" key="1">
    <source>
        <dbReference type="SAM" id="MobiDB-lite"/>
    </source>
</evidence>
<proteinExistence type="predicted"/>
<evidence type="ECO:0000313" key="5">
    <source>
        <dbReference type="Proteomes" id="UP001067235"/>
    </source>
</evidence>
<feature type="domain" description="DUF2786" evidence="2">
    <location>
        <begin position="207"/>
        <end position="245"/>
    </location>
</feature>
<sequence length="433" mass="47225">MSRNNRRRRASRQRNQLHNHAAHTREDSRQSTYDLIRTGIACRTGRGAESLVLSRVITQLVCRETISAAVVAGDIGLFLDHSIDQVFSRGWQPAELVHVVRRELGASPTRLTIDLVHAHAHRTSARTSAPSAWVGQLDESGCTTSASGADAFTQWRLIEDHSASDGWAAVLTMIGFINRLGPLTPLMPVPTEWGATVIAPSNKPDSKVLNTIRGLLAKAESTPYAAEAEALSAKAQDLMTRYAIDNAVIDAREHMSLTDQVSSRRLLIENPYPEAKSSLLQAVSRVNGVRSIWLKDYGLITIVGMPVDLDLCDLLFTSLLVQSARALTEAGSDADSRIPSFRRSFLLAYAARIGERLAQARERAARAASGDYGTALVPIMAERTEAVSTVFDELFPATTPVKHSITNTRGWVAGRVAAETADLTGGREKIDRR</sequence>
<dbReference type="Proteomes" id="UP001067235">
    <property type="component" value="Unassembled WGS sequence"/>
</dbReference>
<dbReference type="Pfam" id="PF10979">
    <property type="entry name" value="DUF2786"/>
    <property type="match status" value="1"/>
</dbReference>
<accession>A0ABT4MZU6</accession>
<dbReference type="EMBL" id="JAPWIE010000006">
    <property type="protein sequence ID" value="MCZ4552324.1"/>
    <property type="molecule type" value="Genomic_DNA"/>
</dbReference>
<evidence type="ECO:0000313" key="4">
    <source>
        <dbReference type="EMBL" id="MCZ4552324.1"/>
    </source>
</evidence>
<gene>
    <name evidence="4" type="ORF">O4213_20185</name>
</gene>
<dbReference type="InterPro" id="IPR024498">
    <property type="entry name" value="DUF2786"/>
</dbReference>
<feature type="region of interest" description="Disordered" evidence="1">
    <location>
        <begin position="1"/>
        <end position="30"/>
    </location>
</feature>
<name>A0ABT4MZU6_GORRU</name>
<dbReference type="Pfam" id="PF23771">
    <property type="entry name" value="DUF7168"/>
    <property type="match status" value="1"/>
</dbReference>
<protein>
    <submittedName>
        <fullName evidence="4">DUF2786 domain-containing protein</fullName>
    </submittedName>
</protein>
<feature type="compositionally biased region" description="Basic residues" evidence="1">
    <location>
        <begin position="1"/>
        <end position="22"/>
    </location>
</feature>
<evidence type="ECO:0000259" key="3">
    <source>
        <dbReference type="Pfam" id="PF23771"/>
    </source>
</evidence>
<keyword evidence="5" id="KW-1185">Reference proteome</keyword>
<organism evidence="4 5">
    <name type="scientific">Gordonia rubripertincta</name>
    <name type="common">Rhodococcus corallinus</name>
    <dbReference type="NCBI Taxonomy" id="36822"/>
    <lineage>
        <taxon>Bacteria</taxon>
        <taxon>Bacillati</taxon>
        <taxon>Actinomycetota</taxon>
        <taxon>Actinomycetes</taxon>
        <taxon>Mycobacteriales</taxon>
        <taxon>Gordoniaceae</taxon>
        <taxon>Gordonia</taxon>
    </lineage>
</organism>
<comment type="caution">
    <text evidence="4">The sequence shown here is derived from an EMBL/GenBank/DDBJ whole genome shotgun (WGS) entry which is preliminary data.</text>
</comment>
<reference evidence="4" key="1">
    <citation type="submission" date="2022-12" db="EMBL/GenBank/DDBJ databases">
        <authorList>
            <person name="Krivoruchko A.V."/>
            <person name="Elkin A."/>
        </authorList>
    </citation>
    <scope>NUCLEOTIDE SEQUENCE</scope>
    <source>
        <strain evidence="4">IEGM 1388</strain>
    </source>
</reference>
<dbReference type="RefSeq" id="WP_301573094.1">
    <property type="nucleotide sequence ID" value="NZ_JAPWIE010000006.1"/>
</dbReference>
<feature type="domain" description="DUF7168" evidence="3">
    <location>
        <begin position="275"/>
        <end position="376"/>
    </location>
</feature>
<dbReference type="InterPro" id="IPR055592">
    <property type="entry name" value="DUF7168"/>
</dbReference>